<comment type="caution">
    <text evidence="1">The sequence shown here is derived from an EMBL/GenBank/DDBJ whole genome shotgun (WGS) entry which is preliminary data.</text>
</comment>
<keyword evidence="2" id="KW-1185">Reference proteome</keyword>
<evidence type="ECO:0000313" key="1">
    <source>
        <dbReference type="EMBL" id="CAG8704404.1"/>
    </source>
</evidence>
<proteinExistence type="predicted"/>
<dbReference type="AlphaFoldDB" id="A0A9N9HT43"/>
<name>A0A9N9HT43_9GLOM</name>
<evidence type="ECO:0000313" key="2">
    <source>
        <dbReference type="Proteomes" id="UP000789405"/>
    </source>
</evidence>
<sequence length="152" mass="17602">MAKLCDKQISILKKYINFVTPSITRWNSHFKYFDSVFKNKYPLKTLVTKDDVALDDDLKLLTEIKIAINYDSFWDSLTILYKLLCPFCRALDLMQYDKARLHNVLHTFDYSFSALSSSAALVSASFSLSNQDLEFEETNTDDINEEITSEIN</sequence>
<reference evidence="1" key="1">
    <citation type="submission" date="2021-06" db="EMBL/GenBank/DDBJ databases">
        <authorList>
            <person name="Kallberg Y."/>
            <person name="Tangrot J."/>
            <person name="Rosling A."/>
        </authorList>
    </citation>
    <scope>NUCLEOTIDE SEQUENCE</scope>
    <source>
        <strain evidence="1">MA453B</strain>
    </source>
</reference>
<dbReference type="OrthoDB" id="2436760at2759"/>
<dbReference type="EMBL" id="CAJVPY010009072">
    <property type="protein sequence ID" value="CAG8704404.1"/>
    <property type="molecule type" value="Genomic_DNA"/>
</dbReference>
<protein>
    <submittedName>
        <fullName evidence="1">26849_t:CDS:1</fullName>
    </submittedName>
</protein>
<gene>
    <name evidence="1" type="ORF">DERYTH_LOCUS13196</name>
</gene>
<dbReference type="Proteomes" id="UP000789405">
    <property type="component" value="Unassembled WGS sequence"/>
</dbReference>
<organism evidence="1 2">
    <name type="scientific">Dentiscutata erythropus</name>
    <dbReference type="NCBI Taxonomy" id="1348616"/>
    <lineage>
        <taxon>Eukaryota</taxon>
        <taxon>Fungi</taxon>
        <taxon>Fungi incertae sedis</taxon>
        <taxon>Mucoromycota</taxon>
        <taxon>Glomeromycotina</taxon>
        <taxon>Glomeromycetes</taxon>
        <taxon>Diversisporales</taxon>
        <taxon>Gigasporaceae</taxon>
        <taxon>Dentiscutata</taxon>
    </lineage>
</organism>
<accession>A0A9N9HT43</accession>